<dbReference type="InterPro" id="IPR050090">
    <property type="entry name" value="Tyrosine_recombinase_XerCD"/>
</dbReference>
<dbReference type="EMBL" id="UAWL01000006">
    <property type="protein sequence ID" value="SQB98624.1"/>
    <property type="molecule type" value="Genomic_DNA"/>
</dbReference>
<dbReference type="InterPro" id="IPR011010">
    <property type="entry name" value="DNA_brk_join_enz"/>
</dbReference>
<dbReference type="AlphaFoldDB" id="A0A2X3BFR4"/>
<evidence type="ECO:0000256" key="1">
    <source>
        <dbReference type="ARBA" id="ARBA00023172"/>
    </source>
</evidence>
<dbReference type="PANTHER" id="PTHR30349">
    <property type="entry name" value="PHAGE INTEGRASE-RELATED"/>
    <property type="match status" value="1"/>
</dbReference>
<protein>
    <submittedName>
        <fullName evidence="3">Integrase/recombinase XerD</fullName>
    </submittedName>
</protein>
<dbReference type="PANTHER" id="PTHR30349:SF64">
    <property type="entry name" value="PROPHAGE INTEGRASE INTD-RELATED"/>
    <property type="match status" value="1"/>
</dbReference>
<proteinExistence type="predicted"/>
<dbReference type="Pfam" id="PF00589">
    <property type="entry name" value="Phage_integrase"/>
    <property type="match status" value="1"/>
</dbReference>
<dbReference type="GO" id="GO:0015074">
    <property type="term" value="P:DNA integration"/>
    <property type="evidence" value="ECO:0007669"/>
    <property type="project" value="InterPro"/>
</dbReference>
<dbReference type="GO" id="GO:0006310">
    <property type="term" value="P:DNA recombination"/>
    <property type="evidence" value="ECO:0007669"/>
    <property type="project" value="UniProtKB-KW"/>
</dbReference>
<organism evidence="3 4">
    <name type="scientific">Helicobacter fennelliae</name>
    <dbReference type="NCBI Taxonomy" id="215"/>
    <lineage>
        <taxon>Bacteria</taxon>
        <taxon>Pseudomonadati</taxon>
        <taxon>Campylobacterota</taxon>
        <taxon>Epsilonproteobacteria</taxon>
        <taxon>Campylobacterales</taxon>
        <taxon>Helicobacteraceae</taxon>
        <taxon>Helicobacter</taxon>
    </lineage>
</organism>
<feature type="domain" description="Tyr recombinase" evidence="2">
    <location>
        <begin position="163"/>
        <end position="351"/>
    </location>
</feature>
<dbReference type="InterPro" id="IPR002104">
    <property type="entry name" value="Integrase_catalytic"/>
</dbReference>
<evidence type="ECO:0000259" key="2">
    <source>
        <dbReference type="PROSITE" id="PS51898"/>
    </source>
</evidence>
<dbReference type="SUPFAM" id="SSF56349">
    <property type="entry name" value="DNA breaking-rejoining enzymes"/>
    <property type="match status" value="1"/>
</dbReference>
<evidence type="ECO:0000313" key="3">
    <source>
        <dbReference type="EMBL" id="SQB98624.1"/>
    </source>
</evidence>
<reference evidence="3 4" key="1">
    <citation type="submission" date="2018-06" db="EMBL/GenBank/DDBJ databases">
        <authorList>
            <consortium name="Pathogen Informatics"/>
            <person name="Doyle S."/>
        </authorList>
    </citation>
    <scope>NUCLEOTIDE SEQUENCE [LARGE SCALE GENOMIC DNA]</scope>
    <source>
        <strain evidence="3 4">NCTC13102</strain>
    </source>
</reference>
<gene>
    <name evidence="3" type="primary">xerD</name>
    <name evidence="3" type="ORF">NCTC13102_01088</name>
</gene>
<dbReference type="Gene3D" id="1.10.443.10">
    <property type="entry name" value="Intergrase catalytic core"/>
    <property type="match status" value="1"/>
</dbReference>
<dbReference type="InterPro" id="IPR041308">
    <property type="entry name" value="Xer_N"/>
</dbReference>
<dbReference type="RefSeq" id="WP_112058617.1">
    <property type="nucleotide sequence ID" value="NZ_UAWL01000006.1"/>
</dbReference>
<accession>A0A2X3BFR4</accession>
<sequence>MTFPLESRDNVEKNYLFWLIKFFAFKMTTLSNRHIHNPESLNQSLIQIKQSRTMEDINSALKQARNVGMIGINTYATPLLKLGGYIKTSRLISLKEIDEEFLSEFITIHTANLSNASKRNYRIALIGFFGFIDKNNRSENGESFIFNIQLKFLSGTRGKSGVKLPTFLKESELERFLGAIDTAPMSNQNQARDRLIVKLIVYTGMRVSEAINLTYPNIIPENEVFMLNIQGKGDKYRVVMIKKSHIQNLLNEWLSHRNTILHIQNNLLFCNKNGKALSQPYIYGIVKNILRSIGIKKEKMGAHMLRHSFATLLYQKHKDLVLVQEALGHADLNTSRIYTHFDTSKLMKAASLMDDLQDK</sequence>
<dbReference type="Pfam" id="PF18644">
    <property type="entry name" value="Phage_int_SAM_6"/>
    <property type="match status" value="1"/>
</dbReference>
<evidence type="ECO:0000313" key="4">
    <source>
        <dbReference type="Proteomes" id="UP000250166"/>
    </source>
</evidence>
<keyword evidence="1" id="KW-0233">DNA recombination</keyword>
<dbReference type="GO" id="GO:0003677">
    <property type="term" value="F:DNA binding"/>
    <property type="evidence" value="ECO:0007669"/>
    <property type="project" value="InterPro"/>
</dbReference>
<dbReference type="Proteomes" id="UP000250166">
    <property type="component" value="Unassembled WGS sequence"/>
</dbReference>
<name>A0A2X3BFR4_9HELI</name>
<dbReference type="PROSITE" id="PS51898">
    <property type="entry name" value="TYR_RECOMBINASE"/>
    <property type="match status" value="1"/>
</dbReference>
<dbReference type="InterPro" id="IPR013762">
    <property type="entry name" value="Integrase-like_cat_sf"/>
</dbReference>